<feature type="region of interest" description="Disordered" evidence="2">
    <location>
        <begin position="224"/>
        <end position="249"/>
    </location>
</feature>
<dbReference type="OrthoDB" id="6199549at2759"/>
<feature type="coiled-coil region" evidence="1">
    <location>
        <begin position="105"/>
        <end position="160"/>
    </location>
</feature>
<keyword evidence="1" id="KW-0175">Coiled coil</keyword>
<dbReference type="EMBL" id="CACVKT020008887">
    <property type="protein sequence ID" value="CAC5418218.1"/>
    <property type="molecule type" value="Genomic_DNA"/>
</dbReference>
<proteinExistence type="predicted"/>
<keyword evidence="4" id="KW-1185">Reference proteome</keyword>
<dbReference type="AlphaFoldDB" id="A0A6J8ED08"/>
<accession>A0A6J8ED08</accession>
<name>A0A6J8ED08_MYTCO</name>
<evidence type="ECO:0000313" key="4">
    <source>
        <dbReference type="Proteomes" id="UP000507470"/>
    </source>
</evidence>
<protein>
    <submittedName>
        <fullName evidence="3">Uncharacterized protein</fullName>
    </submittedName>
</protein>
<organism evidence="3 4">
    <name type="scientific">Mytilus coruscus</name>
    <name type="common">Sea mussel</name>
    <dbReference type="NCBI Taxonomy" id="42192"/>
    <lineage>
        <taxon>Eukaryota</taxon>
        <taxon>Metazoa</taxon>
        <taxon>Spiralia</taxon>
        <taxon>Lophotrochozoa</taxon>
        <taxon>Mollusca</taxon>
        <taxon>Bivalvia</taxon>
        <taxon>Autobranchia</taxon>
        <taxon>Pteriomorphia</taxon>
        <taxon>Mytilida</taxon>
        <taxon>Mytiloidea</taxon>
        <taxon>Mytilidae</taxon>
        <taxon>Mytilinae</taxon>
        <taxon>Mytilus</taxon>
    </lineage>
</organism>
<sequence length="344" mass="39455">MLIDPAWDICEDCNNKCHIKCMTEINGTYVCIPCIILQELKQQENISKDLAIVTPHRNIEGKNQETTLLNESTPLATTKPITKPRKPKMKQQNLDDATLPKLSELRAREIKIKKVEEQLKIKEKSLNEIRNEKMLLESRCQQLEARNFELEQTVKLLKRRIESDRHLAMPASPNTCEDPPSSQDVYHKMKQELDQKLANLHTKLSNIVLDEMDRQLDKIKLFDGSQQAATESPKTDSSRQTEKAINHTQKENISPITQTTVQHLTGQPLSYKKSADQNLPKQKDTHYNIPPPIQIPTYACNKPNIDYHTAHHLWPKTASNSAMQNKQELNGNRNMIPTSAQQSF</sequence>
<evidence type="ECO:0000313" key="3">
    <source>
        <dbReference type="EMBL" id="CAC5418218.1"/>
    </source>
</evidence>
<feature type="compositionally biased region" description="Basic and acidic residues" evidence="2">
    <location>
        <begin position="233"/>
        <end position="249"/>
    </location>
</feature>
<evidence type="ECO:0000256" key="2">
    <source>
        <dbReference type="SAM" id="MobiDB-lite"/>
    </source>
</evidence>
<dbReference type="Proteomes" id="UP000507470">
    <property type="component" value="Unassembled WGS sequence"/>
</dbReference>
<evidence type="ECO:0000256" key="1">
    <source>
        <dbReference type="SAM" id="Coils"/>
    </source>
</evidence>
<reference evidence="3 4" key="1">
    <citation type="submission" date="2020-06" db="EMBL/GenBank/DDBJ databases">
        <authorList>
            <person name="Li R."/>
            <person name="Bekaert M."/>
        </authorList>
    </citation>
    <scope>NUCLEOTIDE SEQUENCE [LARGE SCALE GENOMIC DNA]</scope>
    <source>
        <strain evidence="4">wild</strain>
    </source>
</reference>
<gene>
    <name evidence="3" type="ORF">MCOR_50670</name>
</gene>